<evidence type="ECO:0008006" key="3">
    <source>
        <dbReference type="Google" id="ProtNLM"/>
    </source>
</evidence>
<dbReference type="EMBL" id="CP046452">
    <property type="protein sequence ID" value="QGU01856.1"/>
    <property type="molecule type" value="Genomic_DNA"/>
</dbReference>
<protein>
    <recommendedName>
        <fullName evidence="3">Tetracyclin repressor-like C-terminal domain-containing protein</fullName>
    </recommendedName>
</protein>
<reference evidence="2" key="1">
    <citation type="submission" date="2019-11" db="EMBL/GenBank/DDBJ databases">
        <title>Complete genome sequence of Corynebacterium kalinowskii 1959, a novel Corynebacterium species isolated from soil of a small paddock in Vilsendorf, Germany.</title>
        <authorList>
            <person name="Schaffert L."/>
            <person name="Ruwe M."/>
            <person name="Milse J."/>
            <person name="Hanuschka K."/>
            <person name="Ortseifen V."/>
            <person name="Droste J."/>
            <person name="Brandt D."/>
            <person name="Schlueter L."/>
            <person name="Kutter Y."/>
            <person name="Vinke S."/>
            <person name="Viehoefer P."/>
            <person name="Jacob L."/>
            <person name="Luebke N.-C."/>
            <person name="Schulte-Berndt E."/>
            <person name="Hain C."/>
            <person name="Linder M."/>
            <person name="Schmidt P."/>
            <person name="Wollenschlaeger L."/>
            <person name="Luttermann T."/>
            <person name="Thieme E."/>
            <person name="Hassa J."/>
            <person name="Haak M."/>
            <person name="Wittchen M."/>
            <person name="Mentz A."/>
            <person name="Persicke M."/>
            <person name="Busche T."/>
            <person name="Ruckert C."/>
        </authorList>
    </citation>
    <scope>NUCLEOTIDE SEQUENCE [LARGE SCALE GENOMIC DNA]</scope>
    <source>
        <strain evidence="2">1959</strain>
    </source>
</reference>
<organism evidence="1 2">
    <name type="scientific">Corynebacterium kalinowskii</name>
    <dbReference type="NCBI Taxonomy" id="2675216"/>
    <lineage>
        <taxon>Bacteria</taxon>
        <taxon>Bacillati</taxon>
        <taxon>Actinomycetota</taxon>
        <taxon>Actinomycetes</taxon>
        <taxon>Mycobacteriales</taxon>
        <taxon>Corynebacteriaceae</taxon>
        <taxon>Corynebacterium</taxon>
    </lineage>
</organism>
<evidence type="ECO:0000313" key="2">
    <source>
        <dbReference type="Proteomes" id="UP000427071"/>
    </source>
</evidence>
<evidence type="ECO:0000313" key="1">
    <source>
        <dbReference type="EMBL" id="QGU01856.1"/>
    </source>
</evidence>
<name>A0A6B8VSZ7_9CORY</name>
<proteinExistence type="predicted"/>
<sequence length="462" mass="51047">MSPSQVENRALLLLREKLIVAGVSVASQPNARTLHLDSVAASLQAHPDDVALIFSSHQQFYDAILERICFQFNYYIDKYCKELGDEASFAERIWAVAKGYFEFSQLETESFGAFTTLLAFDHHLQSFDEDIAEADFHPLLKRVLILVRDEIRAQNGPEDLWLLRSRGYPIFAAIHGIAHLASFGLVRFFNDTAKKQVARSVLHHILAGVGDSLATGRHLVVEPHGFAGSTEFPQILPAREMPRSTDDEIRNAIFRGAIEDAVHNGVADLTVEGACEWSEVPLEQARRLLKPDVPFELQVDEHLDLWIKRVTLQQVQALGDNPKTVAIAKSTGLGYVASAMMDPAALDIFIALSNSSIVPSAFDGNPINANMGPTFQVLLTYVRAVIVEGGGEPTPWLLFENTLDVWIVAHGLANSFSVGPLRHIDKDFKFAVLNDTVDLNTASVVTRLDLELDGVEARTLRG</sequence>
<keyword evidence="2" id="KW-1185">Reference proteome</keyword>
<dbReference type="AlphaFoldDB" id="A0A6B8VSZ7"/>
<dbReference type="KEGG" id="ckw:CKALI_04900"/>
<dbReference type="Proteomes" id="UP000427071">
    <property type="component" value="Chromosome"/>
</dbReference>
<dbReference type="RefSeq" id="WP_156192230.1">
    <property type="nucleotide sequence ID" value="NZ_CP046452.1"/>
</dbReference>
<accession>A0A6B8VSZ7</accession>
<dbReference type="Gene3D" id="1.10.357.10">
    <property type="entry name" value="Tetracycline Repressor, domain 2"/>
    <property type="match status" value="1"/>
</dbReference>
<gene>
    <name evidence="1" type="ORF">CKALI_04900</name>
</gene>